<keyword evidence="3" id="KW-1185">Reference proteome</keyword>
<protein>
    <submittedName>
        <fullName evidence="2">Uncharacterized protein</fullName>
    </submittedName>
</protein>
<gene>
    <name evidence="2" type="ORF">JOE69_002918</name>
</gene>
<reference evidence="2 3" key="1">
    <citation type="submission" date="2023-07" db="EMBL/GenBank/DDBJ databases">
        <title>Sequencing the genomes of 1000 actinobacteria strains.</title>
        <authorList>
            <person name="Klenk H.-P."/>
        </authorList>
    </citation>
    <scope>NUCLEOTIDE SEQUENCE [LARGE SCALE GENOMIC DNA]</scope>
    <source>
        <strain evidence="2 3">DSM 14555</strain>
    </source>
</reference>
<proteinExistence type="predicted"/>
<comment type="caution">
    <text evidence="2">The sequence shown here is derived from an EMBL/GenBank/DDBJ whole genome shotgun (WGS) entry which is preliminary data.</text>
</comment>
<feature type="transmembrane region" description="Helical" evidence="1">
    <location>
        <begin position="158"/>
        <end position="182"/>
    </location>
</feature>
<feature type="transmembrane region" description="Helical" evidence="1">
    <location>
        <begin position="111"/>
        <end position="128"/>
    </location>
</feature>
<keyword evidence="1" id="KW-0812">Transmembrane</keyword>
<dbReference type="Proteomes" id="UP001185069">
    <property type="component" value="Unassembled WGS sequence"/>
</dbReference>
<evidence type="ECO:0000256" key="1">
    <source>
        <dbReference type="SAM" id="Phobius"/>
    </source>
</evidence>
<organism evidence="2 3">
    <name type="scientific">Arthrobacter russicus</name>
    <dbReference type="NCBI Taxonomy" id="172040"/>
    <lineage>
        <taxon>Bacteria</taxon>
        <taxon>Bacillati</taxon>
        <taxon>Actinomycetota</taxon>
        <taxon>Actinomycetes</taxon>
        <taxon>Micrococcales</taxon>
        <taxon>Micrococcaceae</taxon>
        <taxon>Arthrobacter</taxon>
    </lineage>
</organism>
<dbReference type="RefSeq" id="WP_309799898.1">
    <property type="nucleotide sequence ID" value="NZ_BAAAHY010000004.1"/>
</dbReference>
<accession>A0ABU1JE43</accession>
<name>A0ABU1JE43_9MICC</name>
<evidence type="ECO:0000313" key="3">
    <source>
        <dbReference type="Proteomes" id="UP001185069"/>
    </source>
</evidence>
<keyword evidence="1" id="KW-1133">Transmembrane helix</keyword>
<evidence type="ECO:0000313" key="2">
    <source>
        <dbReference type="EMBL" id="MDR6270680.1"/>
    </source>
</evidence>
<feature type="transmembrane region" description="Helical" evidence="1">
    <location>
        <begin position="82"/>
        <end position="99"/>
    </location>
</feature>
<dbReference type="EMBL" id="JAVDQF010000001">
    <property type="protein sequence ID" value="MDR6270680.1"/>
    <property type="molecule type" value="Genomic_DNA"/>
</dbReference>
<sequence length="190" mass="19096">MPVTAAPLAPAAVRMLAAFAGLGAAVTSYGLASNLLATATVQQNAPAWLAWPAAALAAGWASAVLYWSIVSFRAQRPLRPGLALRAMAAAVALEVLVFFTELGQRRLDGTLAATILLELVLLGSVGWLQRRHPAAPGPASAPGAAAAPPAGRLLLSMFAAAILVATVSTAGLAAGVAGGYAVDHSTGHHH</sequence>
<feature type="transmembrane region" description="Helical" evidence="1">
    <location>
        <begin position="48"/>
        <end position="70"/>
    </location>
</feature>
<keyword evidence="1" id="KW-0472">Membrane</keyword>